<accession>A0A4Y2J8L7</accession>
<gene>
    <name evidence="1" type="ORF">AVEN_60100_1</name>
</gene>
<comment type="caution">
    <text evidence="1">The sequence shown here is derived from an EMBL/GenBank/DDBJ whole genome shotgun (WGS) entry which is preliminary data.</text>
</comment>
<sequence>MYKIPAKTCCKVSLVIDCTAAEMCSLVHKFVGRTNFILQTSNEEIDESYQVTLGGQLCKHQDIFHCDSIQLWSNVSESSNDFRNQAPRYQGRVLGELTLQLLFPSFVETFK</sequence>
<dbReference type="AlphaFoldDB" id="A0A4Y2J8L7"/>
<dbReference type="EMBL" id="BGPR01003307">
    <property type="protein sequence ID" value="GBM86380.1"/>
    <property type="molecule type" value="Genomic_DNA"/>
</dbReference>
<dbReference type="Proteomes" id="UP000499080">
    <property type="component" value="Unassembled WGS sequence"/>
</dbReference>
<protein>
    <submittedName>
        <fullName evidence="1">Uncharacterized protein</fullName>
    </submittedName>
</protein>
<organism evidence="1 2">
    <name type="scientific">Araneus ventricosus</name>
    <name type="common">Orbweaver spider</name>
    <name type="synonym">Epeira ventricosa</name>
    <dbReference type="NCBI Taxonomy" id="182803"/>
    <lineage>
        <taxon>Eukaryota</taxon>
        <taxon>Metazoa</taxon>
        <taxon>Ecdysozoa</taxon>
        <taxon>Arthropoda</taxon>
        <taxon>Chelicerata</taxon>
        <taxon>Arachnida</taxon>
        <taxon>Araneae</taxon>
        <taxon>Araneomorphae</taxon>
        <taxon>Entelegynae</taxon>
        <taxon>Araneoidea</taxon>
        <taxon>Araneidae</taxon>
        <taxon>Araneus</taxon>
    </lineage>
</organism>
<keyword evidence="2" id="KW-1185">Reference proteome</keyword>
<evidence type="ECO:0000313" key="2">
    <source>
        <dbReference type="Proteomes" id="UP000499080"/>
    </source>
</evidence>
<name>A0A4Y2J8L7_ARAVE</name>
<proteinExistence type="predicted"/>
<evidence type="ECO:0000313" key="1">
    <source>
        <dbReference type="EMBL" id="GBM86380.1"/>
    </source>
</evidence>
<reference evidence="1 2" key="1">
    <citation type="journal article" date="2019" name="Sci. Rep.">
        <title>Orb-weaving spider Araneus ventricosus genome elucidates the spidroin gene catalogue.</title>
        <authorList>
            <person name="Kono N."/>
            <person name="Nakamura H."/>
            <person name="Ohtoshi R."/>
            <person name="Moran D.A.P."/>
            <person name="Shinohara A."/>
            <person name="Yoshida Y."/>
            <person name="Fujiwara M."/>
            <person name="Mori M."/>
            <person name="Tomita M."/>
            <person name="Arakawa K."/>
        </authorList>
    </citation>
    <scope>NUCLEOTIDE SEQUENCE [LARGE SCALE GENOMIC DNA]</scope>
</reference>